<reference evidence="1" key="1">
    <citation type="submission" date="2020-05" db="EMBL/GenBank/DDBJ databases">
        <authorList>
            <person name="Chiriac C."/>
            <person name="Salcher M."/>
            <person name="Ghai R."/>
            <person name="Kavagutti S V."/>
        </authorList>
    </citation>
    <scope>NUCLEOTIDE SEQUENCE</scope>
</reference>
<name>A0A6J7HPR3_9ZZZZ</name>
<sequence length="91" mass="9724">MALAHDEAVAFVPARIGRIDVQDCTVEGGEDVCDGEVATDMSEAGSMNRAQDGHANASGQFVDLLGAEVHGTPRGRWSLLRCCGKQLRCRH</sequence>
<evidence type="ECO:0000313" key="1">
    <source>
        <dbReference type="EMBL" id="CAB4917589.1"/>
    </source>
</evidence>
<dbReference type="EMBL" id="CAFBNB010000005">
    <property type="protein sequence ID" value="CAB4917589.1"/>
    <property type="molecule type" value="Genomic_DNA"/>
</dbReference>
<accession>A0A6J7HPR3</accession>
<gene>
    <name evidence="1" type="ORF">UFOPK3720_00055</name>
</gene>
<organism evidence="1">
    <name type="scientific">freshwater metagenome</name>
    <dbReference type="NCBI Taxonomy" id="449393"/>
    <lineage>
        <taxon>unclassified sequences</taxon>
        <taxon>metagenomes</taxon>
        <taxon>ecological metagenomes</taxon>
    </lineage>
</organism>
<protein>
    <submittedName>
        <fullName evidence="1">Unannotated protein</fullName>
    </submittedName>
</protein>
<proteinExistence type="predicted"/>
<dbReference type="AlphaFoldDB" id="A0A6J7HPR3"/>